<feature type="region of interest" description="Disordered" evidence="1">
    <location>
        <begin position="302"/>
        <end position="325"/>
    </location>
</feature>
<evidence type="ECO:0000313" key="3">
    <source>
        <dbReference type="Proteomes" id="UP001329825"/>
    </source>
</evidence>
<feature type="compositionally biased region" description="Low complexity" evidence="1">
    <location>
        <begin position="404"/>
        <end position="414"/>
    </location>
</feature>
<dbReference type="Proteomes" id="UP001329825">
    <property type="component" value="Chromosome 7"/>
</dbReference>
<organism evidence="2 3">
    <name type="scientific">Kwoniella shivajii</name>
    <dbReference type="NCBI Taxonomy" id="564305"/>
    <lineage>
        <taxon>Eukaryota</taxon>
        <taxon>Fungi</taxon>
        <taxon>Dikarya</taxon>
        <taxon>Basidiomycota</taxon>
        <taxon>Agaricomycotina</taxon>
        <taxon>Tremellomycetes</taxon>
        <taxon>Tremellales</taxon>
        <taxon>Cryptococcaceae</taxon>
        <taxon>Kwoniella</taxon>
    </lineage>
</organism>
<proteinExistence type="predicted"/>
<feature type="compositionally biased region" description="Acidic residues" evidence="1">
    <location>
        <begin position="653"/>
        <end position="666"/>
    </location>
</feature>
<keyword evidence="3" id="KW-1185">Reference proteome</keyword>
<evidence type="ECO:0000256" key="1">
    <source>
        <dbReference type="SAM" id="MobiDB-lite"/>
    </source>
</evidence>
<feature type="region of interest" description="Disordered" evidence="1">
    <location>
        <begin position="35"/>
        <end position="61"/>
    </location>
</feature>
<accession>A0ABZ1D3B7</accession>
<reference evidence="2 3" key="1">
    <citation type="submission" date="2024-01" db="EMBL/GenBank/DDBJ databases">
        <title>Comparative genomics of Cryptococcus and Kwoniella reveals pathogenesis evolution and contrasting modes of karyotype evolution via chromosome fusion or intercentromeric recombination.</title>
        <authorList>
            <person name="Coelho M.A."/>
            <person name="David-Palma M."/>
            <person name="Shea T."/>
            <person name="Bowers K."/>
            <person name="McGinley-Smith S."/>
            <person name="Mohammad A.W."/>
            <person name="Gnirke A."/>
            <person name="Yurkov A.M."/>
            <person name="Nowrousian M."/>
            <person name="Sun S."/>
            <person name="Cuomo C.A."/>
            <person name="Heitman J."/>
        </authorList>
    </citation>
    <scope>NUCLEOTIDE SEQUENCE [LARGE SCALE GENOMIC DNA]</scope>
    <source>
        <strain evidence="2">CBS 11374</strain>
    </source>
</reference>
<name>A0ABZ1D3B7_9TREE</name>
<evidence type="ECO:0000313" key="2">
    <source>
        <dbReference type="EMBL" id="WRT68530.1"/>
    </source>
</evidence>
<dbReference type="EMBL" id="CP141887">
    <property type="protein sequence ID" value="WRT68530.1"/>
    <property type="molecule type" value="Genomic_DNA"/>
</dbReference>
<sequence>MADPGPSTSSIPPSTPTILNTLHALLLSHSSRNLNTTHLHPYTPSPPRNGNSNLDGKGKGKVVEGNEIASVTDLRESIIRLKDVLSRGGDGVVISQGQNDGEGDEGRLIRGLKEITTHQQSILPSLNSLRPPCSLPLQVSFPSSLLSLSPSALLQELSLSLGLQCFSEDSQFGLLKSSLAIAGTRFVVDVDLEVDTLQGEDDDEMNGIAVTNASGLDDFGIQNGNGQQSSSVSSGLNGNGMNHNGPPSNNTNDTNNNTQKVKLTKLIVNHVTSNGGTGKSTHITSILTKLIEDYLELYNSNNASNNDNKQNDNGDHNVNNNDSDNDIWEKQSYLERLTKVLKDLKSLDDNHISGISKNKDNFEELEKAHQLVEHLTTSSISTTNEFKIYPTKANTIFPTFHLLPSSSSSSSSSPSPSPPWDDTGRGGGEEPNPVIQLRPHRPLERVIHAPPIIVNTSGNDENNAEGEDVDMTEGKGPSTELNLENWIIEIIPENGMDGLVVRRNWLDITSKPDSSDGSSDGAQGGIRIENLLYKPFPPSPIPSLSQQPNLFPYNSTFIHRPSSSSAEPNTTQTHIDSEPNERSRDVEQQWSMVIPGPKAYIIGRIGVPDSLEGFKGSLKALRHQLILNNLFTSIFSIQNLTSNTDTQNQHVDEADEDDEREDDDLDDLLSGEQSSIPINIALEESSITVTLPLIQGDKIINTQLKVYPSEVETDHYIRVDCAGIASEDQIRHERNLAHIVKRVIELLKKVQ</sequence>
<feature type="region of interest" description="Disordered" evidence="1">
    <location>
        <begin position="404"/>
        <end position="477"/>
    </location>
</feature>
<feature type="compositionally biased region" description="Low complexity" evidence="1">
    <location>
        <begin position="222"/>
        <end position="242"/>
    </location>
</feature>
<protein>
    <recommendedName>
        <fullName evidence="4">Mediator complex subunit 1</fullName>
    </recommendedName>
</protein>
<dbReference type="RefSeq" id="XP_062793270.1">
    <property type="nucleotide sequence ID" value="XM_062937219.1"/>
</dbReference>
<dbReference type="GeneID" id="87957638"/>
<gene>
    <name evidence="2" type="ORF">IL334_005507</name>
</gene>
<feature type="compositionally biased region" description="Acidic residues" evidence="1">
    <location>
        <begin position="462"/>
        <end position="471"/>
    </location>
</feature>
<feature type="compositionally biased region" description="Polar residues" evidence="1">
    <location>
        <begin position="552"/>
        <end position="574"/>
    </location>
</feature>
<feature type="compositionally biased region" description="Basic and acidic residues" evidence="1">
    <location>
        <begin position="575"/>
        <end position="587"/>
    </location>
</feature>
<feature type="region of interest" description="Disordered" evidence="1">
    <location>
        <begin position="645"/>
        <end position="666"/>
    </location>
</feature>
<feature type="region of interest" description="Disordered" evidence="1">
    <location>
        <begin position="220"/>
        <end position="257"/>
    </location>
</feature>
<evidence type="ECO:0008006" key="4">
    <source>
        <dbReference type="Google" id="ProtNLM"/>
    </source>
</evidence>
<feature type="region of interest" description="Disordered" evidence="1">
    <location>
        <begin position="552"/>
        <end position="587"/>
    </location>
</feature>